<proteinExistence type="inferred from homology"/>
<dbReference type="Gene3D" id="3.40.190.10">
    <property type="entry name" value="Periplasmic binding protein-like II"/>
    <property type="match status" value="2"/>
</dbReference>
<comment type="similarity">
    <text evidence="1">Belongs to the LysR transcriptional regulatory family.</text>
</comment>
<dbReference type="RefSeq" id="WP_109274267.1">
    <property type="nucleotide sequence ID" value="NZ_QFKX01000001.1"/>
</dbReference>
<dbReference type="Proteomes" id="UP000245590">
    <property type="component" value="Unassembled WGS sequence"/>
</dbReference>
<dbReference type="GO" id="GO:0032993">
    <property type="term" value="C:protein-DNA complex"/>
    <property type="evidence" value="ECO:0007669"/>
    <property type="project" value="TreeGrafter"/>
</dbReference>
<dbReference type="PANTHER" id="PTHR30346">
    <property type="entry name" value="TRANSCRIPTIONAL DUAL REGULATOR HCAR-RELATED"/>
    <property type="match status" value="1"/>
</dbReference>
<evidence type="ECO:0000256" key="2">
    <source>
        <dbReference type="ARBA" id="ARBA00023015"/>
    </source>
</evidence>
<evidence type="ECO:0000256" key="4">
    <source>
        <dbReference type="ARBA" id="ARBA00023163"/>
    </source>
</evidence>
<dbReference type="SUPFAM" id="SSF53850">
    <property type="entry name" value="Periplasmic binding protein-like II"/>
    <property type="match status" value="1"/>
</dbReference>
<evidence type="ECO:0000313" key="7">
    <source>
        <dbReference type="Proteomes" id="UP000245590"/>
    </source>
</evidence>
<evidence type="ECO:0000256" key="1">
    <source>
        <dbReference type="ARBA" id="ARBA00009437"/>
    </source>
</evidence>
<evidence type="ECO:0000259" key="5">
    <source>
        <dbReference type="PROSITE" id="PS50931"/>
    </source>
</evidence>
<dbReference type="GO" id="GO:0003700">
    <property type="term" value="F:DNA-binding transcription factor activity"/>
    <property type="evidence" value="ECO:0007669"/>
    <property type="project" value="InterPro"/>
</dbReference>
<dbReference type="SUPFAM" id="SSF46785">
    <property type="entry name" value="Winged helix' DNA-binding domain"/>
    <property type="match status" value="1"/>
</dbReference>
<dbReference type="PANTHER" id="PTHR30346:SF0">
    <property type="entry name" value="HCA OPERON TRANSCRIPTIONAL ACTIVATOR HCAR"/>
    <property type="match status" value="1"/>
</dbReference>
<protein>
    <recommendedName>
        <fullName evidence="5">HTH lysR-type domain-containing protein</fullName>
    </recommendedName>
</protein>
<dbReference type="GO" id="GO:0003677">
    <property type="term" value="F:DNA binding"/>
    <property type="evidence" value="ECO:0007669"/>
    <property type="project" value="UniProtKB-KW"/>
</dbReference>
<dbReference type="Gene3D" id="1.10.10.10">
    <property type="entry name" value="Winged helix-like DNA-binding domain superfamily/Winged helix DNA-binding domain"/>
    <property type="match status" value="1"/>
</dbReference>
<evidence type="ECO:0000313" key="6">
    <source>
        <dbReference type="EMBL" id="PWH07382.1"/>
    </source>
</evidence>
<dbReference type="EMBL" id="QFKX01000001">
    <property type="protein sequence ID" value="PWH07382.1"/>
    <property type="molecule type" value="Genomic_DNA"/>
</dbReference>
<organism evidence="6 7">
    <name type="scientific">Brachybacterium endophyticum</name>
    <dbReference type="NCBI Taxonomy" id="2182385"/>
    <lineage>
        <taxon>Bacteria</taxon>
        <taxon>Bacillati</taxon>
        <taxon>Actinomycetota</taxon>
        <taxon>Actinomycetes</taxon>
        <taxon>Micrococcales</taxon>
        <taxon>Dermabacteraceae</taxon>
        <taxon>Brachybacterium</taxon>
    </lineage>
</organism>
<dbReference type="InterPro" id="IPR005119">
    <property type="entry name" value="LysR_subst-bd"/>
</dbReference>
<name>A0A2U2RND4_9MICO</name>
<keyword evidence="3" id="KW-0238">DNA-binding</keyword>
<keyword evidence="2" id="KW-0805">Transcription regulation</keyword>
<comment type="caution">
    <text evidence="6">The sequence shown here is derived from an EMBL/GenBank/DDBJ whole genome shotgun (WGS) entry which is preliminary data.</text>
</comment>
<dbReference type="PROSITE" id="PS50931">
    <property type="entry name" value="HTH_LYSR"/>
    <property type="match status" value="1"/>
</dbReference>
<dbReference type="InterPro" id="IPR036388">
    <property type="entry name" value="WH-like_DNA-bd_sf"/>
</dbReference>
<feature type="domain" description="HTH lysR-type" evidence="5">
    <location>
        <begin position="3"/>
        <end position="60"/>
    </location>
</feature>
<reference evidence="6 7" key="1">
    <citation type="submission" date="2018-05" db="EMBL/GenBank/DDBJ databases">
        <title>Brachybacterium sp. M1HQ-2T, whole genome shotgun sequence.</title>
        <authorList>
            <person name="Tuo L."/>
        </authorList>
    </citation>
    <scope>NUCLEOTIDE SEQUENCE [LARGE SCALE GENOMIC DNA]</scope>
    <source>
        <strain evidence="6 7">M1HQ-2</strain>
    </source>
</reference>
<gene>
    <name evidence="6" type="ORF">DEO23_01695</name>
</gene>
<dbReference type="InterPro" id="IPR000847">
    <property type="entry name" value="LysR_HTH_N"/>
</dbReference>
<dbReference type="InterPro" id="IPR036390">
    <property type="entry name" value="WH_DNA-bd_sf"/>
</dbReference>
<keyword evidence="4" id="KW-0804">Transcription</keyword>
<dbReference type="FunFam" id="1.10.10.10:FF:000001">
    <property type="entry name" value="LysR family transcriptional regulator"/>
    <property type="match status" value="1"/>
</dbReference>
<dbReference type="OrthoDB" id="3181812at2"/>
<keyword evidence="7" id="KW-1185">Reference proteome</keyword>
<dbReference type="Pfam" id="PF00126">
    <property type="entry name" value="HTH_1"/>
    <property type="match status" value="1"/>
</dbReference>
<accession>A0A2U2RND4</accession>
<evidence type="ECO:0000256" key="3">
    <source>
        <dbReference type="ARBA" id="ARBA00023125"/>
    </source>
</evidence>
<dbReference type="AlphaFoldDB" id="A0A2U2RND4"/>
<dbReference type="PRINTS" id="PR00039">
    <property type="entry name" value="HTHLYSR"/>
</dbReference>
<dbReference type="Pfam" id="PF03466">
    <property type="entry name" value="LysR_substrate"/>
    <property type="match status" value="1"/>
</dbReference>
<sequence>MRVTLRQVEVFSAVARTGHFGRAADQLHLSQPTVSADLRGLERALGVQLIARSRGGSRLTSAGSAALPWALEILTSTTRLQEAARGAPESVRLAVTPSILNRIVPELMARRENAEDGLDIEILKVDTGGVESQVHSGQADVGIGHYLRPRGGLRRSRLGDDEIFALTASGVLDPERPVHLSDLQRRSLLLWPREQNPVYFDAILEVCRRHGLDPELAPADSELSGAYSYRLRSGESFTLVPADYARDASTNLSAAPLTPSARLPLQAIHRTPLAPGVGRMLDEVKAVVRAHQEG</sequence>